<dbReference type="PRINTS" id="PR00412">
    <property type="entry name" value="EPOXHYDRLASE"/>
</dbReference>
<dbReference type="Proteomes" id="UP001551695">
    <property type="component" value="Unassembled WGS sequence"/>
</dbReference>
<gene>
    <name evidence="2" type="ORF">AB0I48_11535</name>
</gene>
<comment type="caution">
    <text evidence="2">The sequence shown here is derived from an EMBL/GenBank/DDBJ whole genome shotgun (WGS) entry which is preliminary data.</text>
</comment>
<dbReference type="Pfam" id="PF00561">
    <property type="entry name" value="Abhydrolase_1"/>
    <property type="match status" value="1"/>
</dbReference>
<dbReference type="GO" id="GO:0016787">
    <property type="term" value="F:hydrolase activity"/>
    <property type="evidence" value="ECO:0007669"/>
    <property type="project" value="UniProtKB-KW"/>
</dbReference>
<dbReference type="InterPro" id="IPR000073">
    <property type="entry name" value="AB_hydrolase_1"/>
</dbReference>
<accession>A0ABV3FRZ0</accession>
<dbReference type="EMBL" id="JBFAKC010000004">
    <property type="protein sequence ID" value="MEV0708189.1"/>
    <property type="molecule type" value="Genomic_DNA"/>
</dbReference>
<proteinExistence type="predicted"/>
<dbReference type="InterPro" id="IPR029058">
    <property type="entry name" value="AB_hydrolase_fold"/>
</dbReference>
<protein>
    <submittedName>
        <fullName evidence="2">Alpha/beta hydrolase</fullName>
    </submittedName>
</protein>
<reference evidence="2 3" key="1">
    <citation type="submission" date="2024-06" db="EMBL/GenBank/DDBJ databases">
        <title>The Natural Products Discovery Center: Release of the First 8490 Sequenced Strains for Exploring Actinobacteria Biosynthetic Diversity.</title>
        <authorList>
            <person name="Kalkreuter E."/>
            <person name="Kautsar S.A."/>
            <person name="Yang D."/>
            <person name="Bader C.D."/>
            <person name="Teijaro C.N."/>
            <person name="Fluegel L."/>
            <person name="Davis C.M."/>
            <person name="Simpson J.R."/>
            <person name="Lauterbach L."/>
            <person name="Steele A.D."/>
            <person name="Gui C."/>
            <person name="Meng S."/>
            <person name="Li G."/>
            <person name="Viehrig K."/>
            <person name="Ye F."/>
            <person name="Su P."/>
            <person name="Kiefer A.F."/>
            <person name="Nichols A."/>
            <person name="Cepeda A.J."/>
            <person name="Yan W."/>
            <person name="Fan B."/>
            <person name="Jiang Y."/>
            <person name="Adhikari A."/>
            <person name="Zheng C.-J."/>
            <person name="Schuster L."/>
            <person name="Cowan T.M."/>
            <person name="Smanski M.J."/>
            <person name="Chevrette M.G."/>
            <person name="De Carvalho L.P.S."/>
            <person name="Shen B."/>
        </authorList>
    </citation>
    <scope>NUCLEOTIDE SEQUENCE [LARGE SCALE GENOMIC DNA]</scope>
    <source>
        <strain evidence="2 3">NPDC050403</strain>
    </source>
</reference>
<dbReference type="Gene3D" id="3.40.50.1820">
    <property type="entry name" value="alpha/beta hydrolase"/>
    <property type="match status" value="1"/>
</dbReference>
<keyword evidence="2" id="KW-0378">Hydrolase</keyword>
<name>A0ABV3FRZ0_9NOCA</name>
<evidence type="ECO:0000259" key="1">
    <source>
        <dbReference type="Pfam" id="PF00561"/>
    </source>
</evidence>
<feature type="domain" description="AB hydrolase-1" evidence="1">
    <location>
        <begin position="33"/>
        <end position="282"/>
    </location>
</feature>
<dbReference type="PANTHER" id="PTHR43194">
    <property type="entry name" value="HYDROLASE ALPHA/BETA FOLD FAMILY"/>
    <property type="match status" value="1"/>
</dbReference>
<dbReference type="RefSeq" id="WP_357782600.1">
    <property type="nucleotide sequence ID" value="NZ_JBFAKC010000004.1"/>
</dbReference>
<dbReference type="InterPro" id="IPR000639">
    <property type="entry name" value="Epox_hydrolase-like"/>
</dbReference>
<organism evidence="2 3">
    <name type="scientific">Nocardia aurea</name>
    <dbReference type="NCBI Taxonomy" id="2144174"/>
    <lineage>
        <taxon>Bacteria</taxon>
        <taxon>Bacillati</taxon>
        <taxon>Actinomycetota</taxon>
        <taxon>Actinomycetes</taxon>
        <taxon>Mycobacteriales</taxon>
        <taxon>Nocardiaceae</taxon>
        <taxon>Nocardia</taxon>
    </lineage>
</organism>
<sequence>MSLRPRGQRVQRSAAVDGFRLAYDRVGSGVPAVLLHGWPSDRTEYRDVVPLLTMLDVVVPDLRGFGESDKHPGDASTRYGAEAQARSVIGLIEELRLDRPVLGGHDIGSRIAVAVARLRPDLIRELVLTPPLPGIGARILSPEAQQQFWYVSFNQLGLADELIDGRPDAVRAFLRHFWSQWSGPDFVLADEHLDHLVSVYAPPGAFTASVAWYRVGAGGVARLAAERAPTAGERLAVPATVLWPSDDVLFPGSWADRLTDYFADVRVHHLEKTGHFVPLESPHAFAASVIRAAQRDITSRRSR</sequence>
<evidence type="ECO:0000313" key="3">
    <source>
        <dbReference type="Proteomes" id="UP001551695"/>
    </source>
</evidence>
<dbReference type="PANTHER" id="PTHR43194:SF2">
    <property type="entry name" value="PEROXISOMAL MEMBRANE PROTEIN LPX1"/>
    <property type="match status" value="1"/>
</dbReference>
<dbReference type="SUPFAM" id="SSF53474">
    <property type="entry name" value="alpha/beta-Hydrolases"/>
    <property type="match status" value="1"/>
</dbReference>
<evidence type="ECO:0000313" key="2">
    <source>
        <dbReference type="EMBL" id="MEV0708189.1"/>
    </source>
</evidence>
<keyword evidence="3" id="KW-1185">Reference proteome</keyword>
<dbReference type="InterPro" id="IPR050228">
    <property type="entry name" value="Carboxylesterase_BioH"/>
</dbReference>